<evidence type="ECO:0000313" key="3">
    <source>
        <dbReference type="EMBL" id="MCT8972270.1"/>
    </source>
</evidence>
<sequence length="67" mass="6996">MPYLRAAILGAAATAVLLLAGCGVKPSQLQPPADTEASEIRDPNIKKAPPKDGKKPDTPFILDGLLM</sequence>
<dbReference type="PROSITE" id="PS51257">
    <property type="entry name" value="PROKAR_LIPOPROTEIN"/>
    <property type="match status" value="1"/>
</dbReference>
<evidence type="ECO:0000256" key="1">
    <source>
        <dbReference type="SAM" id="MobiDB-lite"/>
    </source>
</evidence>
<reference evidence="3 4" key="1">
    <citation type="submission" date="2022-04" db="EMBL/GenBank/DDBJ databases">
        <authorList>
            <person name="Ye Y.-Q."/>
            <person name="Du Z.-J."/>
        </authorList>
    </citation>
    <scope>NUCLEOTIDE SEQUENCE [LARGE SCALE GENOMIC DNA]</scope>
    <source>
        <strain evidence="3 4">A6E488</strain>
    </source>
</reference>
<evidence type="ECO:0000313" key="4">
    <source>
        <dbReference type="Proteomes" id="UP001320898"/>
    </source>
</evidence>
<feature type="signal peptide" evidence="2">
    <location>
        <begin position="1"/>
        <end position="20"/>
    </location>
</feature>
<protein>
    <recommendedName>
        <fullName evidence="5">Lipoprotein</fullName>
    </recommendedName>
</protein>
<comment type="caution">
    <text evidence="3">The sequence shown here is derived from an EMBL/GenBank/DDBJ whole genome shotgun (WGS) entry which is preliminary data.</text>
</comment>
<feature type="region of interest" description="Disordered" evidence="1">
    <location>
        <begin position="27"/>
        <end position="67"/>
    </location>
</feature>
<keyword evidence="2" id="KW-0732">Signal</keyword>
<evidence type="ECO:0008006" key="5">
    <source>
        <dbReference type="Google" id="ProtNLM"/>
    </source>
</evidence>
<dbReference type="AlphaFoldDB" id="A0AAW5QWE0"/>
<keyword evidence="4" id="KW-1185">Reference proteome</keyword>
<feature type="compositionally biased region" description="Basic and acidic residues" evidence="1">
    <location>
        <begin position="38"/>
        <end position="57"/>
    </location>
</feature>
<dbReference type="RefSeq" id="WP_261615835.1">
    <property type="nucleotide sequence ID" value="NZ_JALIDZ010000004.1"/>
</dbReference>
<gene>
    <name evidence="3" type="ORF">MUB46_10410</name>
</gene>
<evidence type="ECO:0000256" key="2">
    <source>
        <dbReference type="SAM" id="SignalP"/>
    </source>
</evidence>
<proteinExistence type="predicted"/>
<feature type="chain" id="PRO_5043644352" description="Lipoprotein" evidence="2">
    <location>
        <begin position="21"/>
        <end position="67"/>
    </location>
</feature>
<dbReference type="Proteomes" id="UP001320898">
    <property type="component" value="Unassembled WGS sequence"/>
</dbReference>
<organism evidence="3 4">
    <name type="scientific">Microbaculum marinisediminis</name>
    <dbReference type="NCBI Taxonomy" id="2931392"/>
    <lineage>
        <taxon>Bacteria</taxon>
        <taxon>Pseudomonadati</taxon>
        <taxon>Pseudomonadota</taxon>
        <taxon>Alphaproteobacteria</taxon>
        <taxon>Hyphomicrobiales</taxon>
        <taxon>Tepidamorphaceae</taxon>
        <taxon>Microbaculum</taxon>
    </lineage>
</organism>
<dbReference type="EMBL" id="JALIDZ010000004">
    <property type="protein sequence ID" value="MCT8972270.1"/>
    <property type="molecule type" value="Genomic_DNA"/>
</dbReference>
<name>A0AAW5QWE0_9HYPH</name>
<accession>A0AAW5QWE0</accession>